<gene>
    <name evidence="1" type="ORF">C1645_820977</name>
</gene>
<proteinExistence type="predicted"/>
<protein>
    <submittedName>
        <fullName evidence="1">Uncharacterized protein</fullName>
    </submittedName>
</protein>
<accession>A0A397TBA3</accession>
<name>A0A397TBA3_9GLOM</name>
<dbReference type="AlphaFoldDB" id="A0A397TBA3"/>
<dbReference type="OrthoDB" id="2499658at2759"/>
<dbReference type="Proteomes" id="UP000265703">
    <property type="component" value="Unassembled WGS sequence"/>
</dbReference>
<dbReference type="EMBL" id="QKYT01000132">
    <property type="protein sequence ID" value="RIA92184.1"/>
    <property type="molecule type" value="Genomic_DNA"/>
</dbReference>
<evidence type="ECO:0000313" key="1">
    <source>
        <dbReference type="EMBL" id="RIA92184.1"/>
    </source>
</evidence>
<reference evidence="1 2" key="1">
    <citation type="submission" date="2018-06" db="EMBL/GenBank/DDBJ databases">
        <title>Comparative genomics reveals the genomic features of Rhizophagus irregularis, R. cerebriforme, R. diaphanum and Gigaspora rosea, and their symbiotic lifestyle signature.</title>
        <authorList>
            <person name="Morin E."/>
            <person name="San Clemente H."/>
            <person name="Chen E.C.H."/>
            <person name="De La Providencia I."/>
            <person name="Hainaut M."/>
            <person name="Kuo A."/>
            <person name="Kohler A."/>
            <person name="Murat C."/>
            <person name="Tang N."/>
            <person name="Roy S."/>
            <person name="Loubradou J."/>
            <person name="Henrissat B."/>
            <person name="Grigoriev I.V."/>
            <person name="Corradi N."/>
            <person name="Roux C."/>
            <person name="Martin F.M."/>
        </authorList>
    </citation>
    <scope>NUCLEOTIDE SEQUENCE [LARGE SCALE GENOMIC DNA]</scope>
    <source>
        <strain evidence="1 2">DAOM 227022</strain>
    </source>
</reference>
<organism evidence="1 2">
    <name type="scientific">Glomus cerebriforme</name>
    <dbReference type="NCBI Taxonomy" id="658196"/>
    <lineage>
        <taxon>Eukaryota</taxon>
        <taxon>Fungi</taxon>
        <taxon>Fungi incertae sedis</taxon>
        <taxon>Mucoromycota</taxon>
        <taxon>Glomeromycotina</taxon>
        <taxon>Glomeromycetes</taxon>
        <taxon>Glomerales</taxon>
        <taxon>Glomeraceae</taxon>
        <taxon>Glomus</taxon>
    </lineage>
</organism>
<evidence type="ECO:0000313" key="2">
    <source>
        <dbReference type="Proteomes" id="UP000265703"/>
    </source>
</evidence>
<sequence length="78" mass="8965">MGRINIPSESYNKDDSIDELLQKWQNIVRKIAHNAIPKKTGAQWLASYYTILTSDNGKEFTAIVIKELIKLWSSAKRD</sequence>
<comment type="caution">
    <text evidence="1">The sequence shown here is derived from an EMBL/GenBank/DDBJ whole genome shotgun (WGS) entry which is preliminary data.</text>
</comment>
<keyword evidence="2" id="KW-1185">Reference proteome</keyword>